<reference evidence="2 3" key="1">
    <citation type="journal article" date="2024" name="Insects">
        <title>An Improved Chromosome-Level Genome Assembly of the Firefly Pyrocoelia pectoralis.</title>
        <authorList>
            <person name="Fu X."/>
            <person name="Meyer-Rochow V.B."/>
            <person name="Ballantyne L."/>
            <person name="Zhu X."/>
        </authorList>
    </citation>
    <scope>NUCLEOTIDE SEQUENCE [LARGE SCALE GENOMIC DNA]</scope>
    <source>
        <strain evidence="2">XCY_ONT2</strain>
    </source>
</reference>
<comment type="caution">
    <text evidence="2">The sequence shown here is derived from an EMBL/GenBank/DDBJ whole genome shotgun (WGS) entry which is preliminary data.</text>
</comment>
<name>A0AAN7VEJ6_9COLE</name>
<evidence type="ECO:0000313" key="3">
    <source>
        <dbReference type="Proteomes" id="UP001329430"/>
    </source>
</evidence>
<organism evidence="2 3">
    <name type="scientific">Pyrocoelia pectoralis</name>
    <dbReference type="NCBI Taxonomy" id="417401"/>
    <lineage>
        <taxon>Eukaryota</taxon>
        <taxon>Metazoa</taxon>
        <taxon>Ecdysozoa</taxon>
        <taxon>Arthropoda</taxon>
        <taxon>Hexapoda</taxon>
        <taxon>Insecta</taxon>
        <taxon>Pterygota</taxon>
        <taxon>Neoptera</taxon>
        <taxon>Endopterygota</taxon>
        <taxon>Coleoptera</taxon>
        <taxon>Polyphaga</taxon>
        <taxon>Elateriformia</taxon>
        <taxon>Elateroidea</taxon>
        <taxon>Lampyridae</taxon>
        <taxon>Lampyrinae</taxon>
        <taxon>Pyrocoelia</taxon>
    </lineage>
</organism>
<protein>
    <submittedName>
        <fullName evidence="2">Uncharacterized protein</fullName>
    </submittedName>
</protein>
<keyword evidence="1" id="KW-0732">Signal</keyword>
<feature type="signal peptide" evidence="1">
    <location>
        <begin position="1"/>
        <end position="20"/>
    </location>
</feature>
<accession>A0AAN7VEJ6</accession>
<dbReference type="EMBL" id="JAVRBK010000007">
    <property type="protein sequence ID" value="KAK5641929.1"/>
    <property type="molecule type" value="Genomic_DNA"/>
</dbReference>
<evidence type="ECO:0000313" key="2">
    <source>
        <dbReference type="EMBL" id="KAK5641929.1"/>
    </source>
</evidence>
<gene>
    <name evidence="2" type="ORF">RI129_010476</name>
</gene>
<dbReference type="AlphaFoldDB" id="A0AAN7VEJ6"/>
<evidence type="ECO:0000256" key="1">
    <source>
        <dbReference type="SAM" id="SignalP"/>
    </source>
</evidence>
<keyword evidence="3" id="KW-1185">Reference proteome</keyword>
<sequence>MAKYLCVIGVLLVSMTIVSSLRCLTGKCTAAYGSRKCSTFHPPENVLCGIPRSDYQAVCSYVITDHPTDGYQEETACDLVPVGPLNSVDLKRCVDKDYEGKVLLCKICDKDLCNTSQA</sequence>
<feature type="chain" id="PRO_5042933122" evidence="1">
    <location>
        <begin position="21"/>
        <end position="118"/>
    </location>
</feature>
<proteinExistence type="predicted"/>
<dbReference type="Proteomes" id="UP001329430">
    <property type="component" value="Chromosome 7"/>
</dbReference>